<sequence>MSSLKVAVRVRPFNSRENDMDAQLIVEMEGKKTRLLKPRLQSIRDAGREAFHDFTFDYSYWSFDPEDSHFATQEQVYSDLGNDVVDCAYEGYNACVFAYGQTGSGKTFTMMGTPSNPGLIPRICEELFARMRVGQESGTGYRTHASYLEIYNERVKDLLAAQSTGHALRVREHRSLGPYVENLSQHAVSDFEEIQECIARGNAHRTTASTNMNDTSSRSHAIFTITFVQAVFMNDMPSETVSKIHLVDLAGSERANATGATGQRLKEGAHINKSLVTLGSVISALAEQTSAHNTSTLATTPNGGTKRVLYIPYRDSILTWLLKDSLGGNSKTIMIAALSPADCNYSETLSTLRYANRAKNIINKPTVNEDANVKLIRELREEINKLKSMLTGDVQSLQPSLKMLADLQKKEAQEKVLTEEWTEKWKVAQSILQEQKSLGLRKSGVGVVLDSEIPHLIGIHNDVTTGVTLYSLKEGETRIGTEDAEVPQHIELMGDGIRPQHCSIILKGGVATLHPCPQAQCWVNAHLIDEPKQISQGDIILLGRTNIFRFNNPTEAEKLRKDLNRSQLDMSRLSLITSSRENLLTCSTYVEEDAMTGSTSSPYKRSDRQYYPQRPTSRDDPELQDENRKILDTIENALKQLNVERVQMHDQYKTKVRKLTEELKRLELEKMDNMQILNCREQELLARKDMLLWEKNNEKVQIDIVCRQISAFQTQLDSKKRDFSEYVAKELQELHDCGKLDEMGVKIENGTPLNDELLLHVSDSLDLFAAQFIKDTVRRNNEEIRRLDEQIAEKERILNASTSKIAKVDETMLEIQTQLERLRQERAESEKETQAMRAKKQSMQLPVPAANDTDEVSKSDTYETCDTFHTAQSDFSLLSSPTITEGQQSPLSNCSCDRDDDAEDTRKDDFSGSSEDASRTCTAGPSSGSGSTSNAPSLQAIMSDSGVCLESRNQAVVQNGSGGNYRQTTRTSDDETGSCSSCELGRNSNVTRAYCPLHVQRRKIAAQKAQIMKSLETDVNKAQLDEQIAVLQELQRSYMQMEQELLQTVQDLESHADCCREERTGMERQYDLESSIMRSSVMSPTSMEESTSQIYSPSMTRSCPSMREFPEGEHFITIPSFVMRGAGKQTHYEYEVRIALPDGKLNILRRYSRFRELHLCMKHCYGAKISALPFPRREFFASNSEPVAKHRRRLLELYLRRLFVVCSKIPQCPIYDGPGGPGLTRASLVQLSSFFKKGLFENGKHGTG</sequence>
<dbReference type="InterPro" id="IPR001752">
    <property type="entry name" value="Kinesin_motor_dom"/>
</dbReference>
<evidence type="ECO:0000256" key="3">
    <source>
        <dbReference type="ARBA" id="ARBA00023054"/>
    </source>
</evidence>
<dbReference type="PhylomeDB" id="B4KDX5"/>
<keyword evidence="1 5" id="KW-0547">Nucleotide-binding</keyword>
<dbReference type="InterPro" id="IPR036871">
    <property type="entry name" value="PX_dom_sf"/>
</dbReference>
<evidence type="ECO:0000256" key="5">
    <source>
        <dbReference type="PROSITE-ProRule" id="PRU00283"/>
    </source>
</evidence>
<keyword evidence="4 5" id="KW-0505">Motor protein</keyword>
<evidence type="ECO:0000313" key="11">
    <source>
        <dbReference type="Proteomes" id="UP000009192"/>
    </source>
</evidence>
<reference evidence="10 11" key="1">
    <citation type="journal article" date="2007" name="Nature">
        <title>Evolution of genes and genomes on the Drosophila phylogeny.</title>
        <authorList>
            <consortium name="Drosophila 12 Genomes Consortium"/>
            <person name="Clark A.G."/>
            <person name="Eisen M.B."/>
            <person name="Smith D.R."/>
            <person name="Bergman C.M."/>
            <person name="Oliver B."/>
            <person name="Markow T.A."/>
            <person name="Kaufman T.C."/>
            <person name="Kellis M."/>
            <person name="Gelbart W."/>
            <person name="Iyer V.N."/>
            <person name="Pollard D.A."/>
            <person name="Sackton T.B."/>
            <person name="Larracuente A.M."/>
            <person name="Singh N.D."/>
            <person name="Abad J.P."/>
            <person name="Abt D.N."/>
            <person name="Adryan B."/>
            <person name="Aguade M."/>
            <person name="Akashi H."/>
            <person name="Anderson W.W."/>
            <person name="Aquadro C.F."/>
            <person name="Ardell D.H."/>
            <person name="Arguello R."/>
            <person name="Artieri C.G."/>
            <person name="Barbash D.A."/>
            <person name="Barker D."/>
            <person name="Barsanti P."/>
            <person name="Batterham P."/>
            <person name="Batzoglou S."/>
            <person name="Begun D."/>
            <person name="Bhutkar A."/>
            <person name="Blanco E."/>
            <person name="Bosak S.A."/>
            <person name="Bradley R.K."/>
            <person name="Brand A.D."/>
            <person name="Brent M.R."/>
            <person name="Brooks A.N."/>
            <person name="Brown R.H."/>
            <person name="Butlin R.K."/>
            <person name="Caggese C."/>
            <person name="Calvi B.R."/>
            <person name="Bernardo de Carvalho A."/>
            <person name="Caspi A."/>
            <person name="Castrezana S."/>
            <person name="Celniker S.E."/>
            <person name="Chang J.L."/>
            <person name="Chapple C."/>
            <person name="Chatterji S."/>
            <person name="Chinwalla A."/>
            <person name="Civetta A."/>
            <person name="Clifton S.W."/>
            <person name="Comeron J.M."/>
            <person name="Costello J.C."/>
            <person name="Coyne J.A."/>
            <person name="Daub J."/>
            <person name="David R.G."/>
            <person name="Delcher A.L."/>
            <person name="Delehaunty K."/>
            <person name="Do C.B."/>
            <person name="Ebling H."/>
            <person name="Edwards K."/>
            <person name="Eickbush T."/>
            <person name="Evans J.D."/>
            <person name="Filipski A."/>
            <person name="Findeiss S."/>
            <person name="Freyhult E."/>
            <person name="Fulton L."/>
            <person name="Fulton R."/>
            <person name="Garcia A.C."/>
            <person name="Gardiner A."/>
            <person name="Garfield D.A."/>
            <person name="Garvin B.E."/>
            <person name="Gibson G."/>
            <person name="Gilbert D."/>
            <person name="Gnerre S."/>
            <person name="Godfrey J."/>
            <person name="Good R."/>
            <person name="Gotea V."/>
            <person name="Gravely B."/>
            <person name="Greenberg A.J."/>
            <person name="Griffiths-Jones S."/>
            <person name="Gross S."/>
            <person name="Guigo R."/>
            <person name="Gustafson E.A."/>
            <person name="Haerty W."/>
            <person name="Hahn M.W."/>
            <person name="Halligan D.L."/>
            <person name="Halpern A.L."/>
            <person name="Halter G.M."/>
            <person name="Han M.V."/>
            <person name="Heger A."/>
            <person name="Hillier L."/>
            <person name="Hinrichs A.S."/>
            <person name="Holmes I."/>
            <person name="Hoskins R.A."/>
            <person name="Hubisz M.J."/>
            <person name="Hultmark D."/>
            <person name="Huntley M.A."/>
            <person name="Jaffe D.B."/>
            <person name="Jagadeeshan S."/>
            <person name="Jeck W.R."/>
            <person name="Johnson J."/>
            <person name="Jones C.D."/>
            <person name="Jordan W.C."/>
            <person name="Karpen G.H."/>
            <person name="Kataoka E."/>
            <person name="Keightley P.D."/>
            <person name="Kheradpour P."/>
            <person name="Kirkness E.F."/>
            <person name="Koerich L.B."/>
            <person name="Kristiansen K."/>
            <person name="Kudrna D."/>
            <person name="Kulathinal R.J."/>
            <person name="Kumar S."/>
            <person name="Kwok R."/>
            <person name="Lander E."/>
            <person name="Langley C.H."/>
            <person name="Lapoint R."/>
            <person name="Lazzaro B.P."/>
            <person name="Lee S.J."/>
            <person name="Levesque L."/>
            <person name="Li R."/>
            <person name="Lin C.F."/>
            <person name="Lin M.F."/>
            <person name="Lindblad-Toh K."/>
            <person name="Llopart A."/>
            <person name="Long M."/>
            <person name="Low L."/>
            <person name="Lozovsky E."/>
            <person name="Lu J."/>
            <person name="Luo M."/>
            <person name="Machado C.A."/>
            <person name="Makalowski W."/>
            <person name="Marzo M."/>
            <person name="Matsuda M."/>
            <person name="Matzkin L."/>
            <person name="McAllister B."/>
            <person name="McBride C.S."/>
            <person name="McKernan B."/>
            <person name="McKernan K."/>
            <person name="Mendez-Lago M."/>
            <person name="Minx P."/>
            <person name="Mollenhauer M.U."/>
            <person name="Montooth K."/>
            <person name="Mount S.M."/>
            <person name="Mu X."/>
            <person name="Myers E."/>
            <person name="Negre B."/>
            <person name="Newfeld S."/>
            <person name="Nielsen R."/>
            <person name="Noor M.A."/>
            <person name="O'Grady P."/>
            <person name="Pachter L."/>
            <person name="Papaceit M."/>
            <person name="Parisi M.J."/>
            <person name="Parisi M."/>
            <person name="Parts L."/>
            <person name="Pedersen J.S."/>
            <person name="Pesole G."/>
            <person name="Phillippy A.M."/>
            <person name="Ponting C.P."/>
            <person name="Pop M."/>
            <person name="Porcelli D."/>
            <person name="Powell J.R."/>
            <person name="Prohaska S."/>
            <person name="Pruitt K."/>
            <person name="Puig M."/>
            <person name="Quesneville H."/>
            <person name="Ram K.R."/>
            <person name="Rand D."/>
            <person name="Rasmussen M.D."/>
            <person name="Reed L.K."/>
            <person name="Reenan R."/>
            <person name="Reily A."/>
            <person name="Remington K.A."/>
            <person name="Rieger T.T."/>
            <person name="Ritchie M.G."/>
            <person name="Robin C."/>
            <person name="Rogers Y.H."/>
            <person name="Rohde C."/>
            <person name="Rozas J."/>
            <person name="Rubenfield M.J."/>
            <person name="Ruiz A."/>
            <person name="Russo S."/>
            <person name="Salzberg S.L."/>
            <person name="Sanchez-Gracia A."/>
            <person name="Saranga D.J."/>
            <person name="Sato H."/>
            <person name="Schaeffer S.W."/>
            <person name="Schatz M.C."/>
            <person name="Schlenke T."/>
            <person name="Schwartz R."/>
            <person name="Segarra C."/>
            <person name="Singh R.S."/>
            <person name="Sirot L."/>
            <person name="Sirota M."/>
            <person name="Sisneros N.B."/>
            <person name="Smith C.D."/>
            <person name="Smith T.F."/>
            <person name="Spieth J."/>
            <person name="Stage D.E."/>
            <person name="Stark A."/>
            <person name="Stephan W."/>
            <person name="Strausberg R.L."/>
            <person name="Strempel S."/>
            <person name="Sturgill D."/>
            <person name="Sutton G."/>
            <person name="Sutton G.G."/>
            <person name="Tao W."/>
            <person name="Teichmann S."/>
            <person name="Tobari Y.N."/>
            <person name="Tomimura Y."/>
            <person name="Tsolas J.M."/>
            <person name="Valente V.L."/>
            <person name="Venter E."/>
            <person name="Venter J.C."/>
            <person name="Vicario S."/>
            <person name="Vieira F.G."/>
            <person name="Vilella A.J."/>
            <person name="Villasante A."/>
            <person name="Walenz B."/>
            <person name="Wang J."/>
            <person name="Wasserman M."/>
            <person name="Watts T."/>
            <person name="Wilson D."/>
            <person name="Wilson R.K."/>
            <person name="Wing R.A."/>
            <person name="Wolfner M.F."/>
            <person name="Wong A."/>
            <person name="Wong G.K."/>
            <person name="Wu C.I."/>
            <person name="Wu G."/>
            <person name="Yamamoto D."/>
            <person name="Yang H.P."/>
            <person name="Yang S.P."/>
            <person name="Yorke J.A."/>
            <person name="Yoshida K."/>
            <person name="Zdobnov E."/>
            <person name="Zhang P."/>
            <person name="Zhang Y."/>
            <person name="Zimin A.V."/>
            <person name="Baldwin J."/>
            <person name="Abdouelleil A."/>
            <person name="Abdulkadir J."/>
            <person name="Abebe A."/>
            <person name="Abera B."/>
            <person name="Abreu J."/>
            <person name="Acer S.C."/>
            <person name="Aftuck L."/>
            <person name="Alexander A."/>
            <person name="An P."/>
            <person name="Anderson E."/>
            <person name="Anderson S."/>
            <person name="Arachi H."/>
            <person name="Azer M."/>
            <person name="Bachantsang P."/>
            <person name="Barry A."/>
            <person name="Bayul T."/>
            <person name="Berlin A."/>
            <person name="Bessette D."/>
            <person name="Bloom T."/>
            <person name="Blye J."/>
            <person name="Boguslavskiy L."/>
            <person name="Bonnet C."/>
            <person name="Boukhgalter B."/>
            <person name="Bourzgui I."/>
            <person name="Brown A."/>
            <person name="Cahill P."/>
            <person name="Channer S."/>
            <person name="Cheshatsang Y."/>
            <person name="Chuda L."/>
            <person name="Citroen M."/>
            <person name="Collymore A."/>
            <person name="Cooke P."/>
            <person name="Costello M."/>
            <person name="D'Aco K."/>
            <person name="Daza R."/>
            <person name="De Haan G."/>
            <person name="DeGray S."/>
            <person name="DeMaso C."/>
            <person name="Dhargay N."/>
            <person name="Dooley K."/>
            <person name="Dooley E."/>
            <person name="Doricent M."/>
            <person name="Dorje P."/>
            <person name="Dorjee K."/>
            <person name="Dupes A."/>
            <person name="Elong R."/>
            <person name="Falk J."/>
            <person name="Farina A."/>
            <person name="Faro S."/>
            <person name="Ferguson D."/>
            <person name="Fisher S."/>
            <person name="Foley C.D."/>
            <person name="Franke A."/>
            <person name="Friedrich D."/>
            <person name="Gadbois L."/>
            <person name="Gearin G."/>
            <person name="Gearin C.R."/>
            <person name="Giannoukos G."/>
            <person name="Goode T."/>
            <person name="Graham J."/>
            <person name="Grandbois E."/>
            <person name="Grewal S."/>
            <person name="Gyaltsen K."/>
            <person name="Hafez N."/>
            <person name="Hagos B."/>
            <person name="Hall J."/>
            <person name="Henson C."/>
            <person name="Hollinger A."/>
            <person name="Honan T."/>
            <person name="Huard M.D."/>
            <person name="Hughes L."/>
            <person name="Hurhula B."/>
            <person name="Husby M.E."/>
            <person name="Kamat A."/>
            <person name="Kanga B."/>
            <person name="Kashin S."/>
            <person name="Khazanovich D."/>
            <person name="Kisner P."/>
            <person name="Lance K."/>
            <person name="Lara M."/>
            <person name="Lee W."/>
            <person name="Lennon N."/>
            <person name="Letendre F."/>
            <person name="LeVine R."/>
            <person name="Lipovsky A."/>
            <person name="Liu X."/>
            <person name="Liu J."/>
            <person name="Liu S."/>
            <person name="Lokyitsang T."/>
            <person name="Lokyitsang Y."/>
            <person name="Lubonja R."/>
            <person name="Lui A."/>
            <person name="MacDonald P."/>
            <person name="Magnisalis V."/>
            <person name="Maru K."/>
            <person name="Matthews C."/>
            <person name="McCusker W."/>
            <person name="McDonough S."/>
            <person name="Mehta T."/>
            <person name="Meldrim J."/>
            <person name="Meneus L."/>
            <person name="Mihai O."/>
            <person name="Mihalev A."/>
            <person name="Mihova T."/>
            <person name="Mittelman R."/>
            <person name="Mlenga V."/>
            <person name="Montmayeur A."/>
            <person name="Mulrain L."/>
            <person name="Navidi A."/>
            <person name="Naylor J."/>
            <person name="Negash T."/>
            <person name="Nguyen T."/>
            <person name="Nguyen N."/>
            <person name="Nicol R."/>
            <person name="Norbu C."/>
            <person name="Norbu N."/>
            <person name="Novod N."/>
            <person name="O'Neill B."/>
            <person name="Osman S."/>
            <person name="Markiewicz E."/>
            <person name="Oyono O.L."/>
            <person name="Patti C."/>
            <person name="Phunkhang P."/>
            <person name="Pierre F."/>
            <person name="Priest M."/>
            <person name="Raghuraman S."/>
            <person name="Rege F."/>
            <person name="Reyes R."/>
            <person name="Rise C."/>
            <person name="Rogov P."/>
            <person name="Ross K."/>
            <person name="Ryan E."/>
            <person name="Settipalli S."/>
            <person name="Shea T."/>
            <person name="Sherpa N."/>
            <person name="Shi L."/>
            <person name="Shih D."/>
            <person name="Sparrow T."/>
            <person name="Spaulding J."/>
            <person name="Stalker J."/>
            <person name="Stange-Thomann N."/>
            <person name="Stavropoulos S."/>
            <person name="Stone C."/>
            <person name="Strader C."/>
            <person name="Tesfaye S."/>
            <person name="Thomson T."/>
            <person name="Thoulutsang Y."/>
            <person name="Thoulutsang D."/>
            <person name="Topham K."/>
            <person name="Topping I."/>
            <person name="Tsamla T."/>
            <person name="Vassiliev H."/>
            <person name="Vo A."/>
            <person name="Wangchuk T."/>
            <person name="Wangdi T."/>
            <person name="Weiand M."/>
            <person name="Wilkinson J."/>
            <person name="Wilson A."/>
            <person name="Yadav S."/>
            <person name="Young G."/>
            <person name="Yu Q."/>
            <person name="Zembek L."/>
            <person name="Zhong D."/>
            <person name="Zimmer A."/>
            <person name="Zwirko Z."/>
            <person name="Jaffe D.B."/>
            <person name="Alvarez P."/>
            <person name="Brockman W."/>
            <person name="Butler J."/>
            <person name="Chin C."/>
            <person name="Gnerre S."/>
            <person name="Grabherr M."/>
            <person name="Kleber M."/>
            <person name="Mauceli E."/>
            <person name="MacCallum I."/>
        </authorList>
    </citation>
    <scope>NUCLEOTIDE SEQUENCE [LARGE SCALE GENOMIC DNA]</scope>
    <source>
        <strain evidence="11">Tucson 15081-1352.22</strain>
    </source>
</reference>
<dbReference type="CDD" id="cd01365">
    <property type="entry name" value="KISc_KIF1A_KIF1B"/>
    <property type="match status" value="1"/>
</dbReference>
<dbReference type="EMBL" id="CH933806">
    <property type="protein sequence ID" value="EDW14972.1"/>
    <property type="molecule type" value="Genomic_DNA"/>
</dbReference>
<dbReference type="InterPro" id="IPR001683">
    <property type="entry name" value="PX_dom"/>
</dbReference>
<keyword evidence="11" id="KW-1185">Reference proteome</keyword>
<feature type="compositionally biased region" description="Basic and acidic residues" evidence="7">
    <location>
        <begin position="616"/>
        <end position="625"/>
    </location>
</feature>
<dbReference type="SUPFAM" id="SSF64268">
    <property type="entry name" value="PX domain"/>
    <property type="match status" value="1"/>
</dbReference>
<dbReference type="FunFam" id="2.60.200.20:FF:000042">
    <property type="entry name" value="Kinesin-like protein Klp98A"/>
    <property type="match status" value="1"/>
</dbReference>
<evidence type="ECO:0000259" key="9">
    <source>
        <dbReference type="PROSITE" id="PS50195"/>
    </source>
</evidence>
<dbReference type="GO" id="GO:0007018">
    <property type="term" value="P:microtubule-based movement"/>
    <property type="evidence" value="ECO:0007669"/>
    <property type="project" value="InterPro"/>
</dbReference>
<dbReference type="HOGENOM" id="CLU_001485_35_2_1"/>
<feature type="coiled-coil region" evidence="6">
    <location>
        <begin position="631"/>
        <end position="676"/>
    </location>
</feature>
<dbReference type="GO" id="GO:0035091">
    <property type="term" value="F:phosphatidylinositol binding"/>
    <property type="evidence" value="ECO:0007669"/>
    <property type="project" value="InterPro"/>
</dbReference>
<feature type="region of interest" description="Disordered" evidence="7">
    <location>
        <begin position="595"/>
        <end position="625"/>
    </location>
</feature>
<dbReference type="Pfam" id="PF00787">
    <property type="entry name" value="PX"/>
    <property type="match status" value="1"/>
</dbReference>
<dbReference type="GO" id="GO:0005524">
    <property type="term" value="F:ATP binding"/>
    <property type="evidence" value="ECO:0007669"/>
    <property type="project" value="UniProtKB-UniRule"/>
</dbReference>
<evidence type="ECO:0000256" key="4">
    <source>
        <dbReference type="ARBA" id="ARBA00023175"/>
    </source>
</evidence>
<evidence type="ECO:0000256" key="6">
    <source>
        <dbReference type="SAM" id="Coils"/>
    </source>
</evidence>
<feature type="binding site" evidence="5">
    <location>
        <begin position="100"/>
        <end position="107"/>
    </location>
    <ligand>
        <name>ATP</name>
        <dbReference type="ChEBI" id="CHEBI:30616"/>
    </ligand>
</feature>
<keyword evidence="2 5" id="KW-0067">ATP-binding</keyword>
<dbReference type="InterPro" id="IPR000253">
    <property type="entry name" value="FHA_dom"/>
</dbReference>
<dbReference type="InterPro" id="IPR008984">
    <property type="entry name" value="SMAD_FHA_dom_sf"/>
</dbReference>
<dbReference type="SUPFAM" id="SSF52540">
    <property type="entry name" value="P-loop containing nucleoside triphosphate hydrolases"/>
    <property type="match status" value="1"/>
</dbReference>
<evidence type="ECO:0000256" key="2">
    <source>
        <dbReference type="ARBA" id="ARBA00022840"/>
    </source>
</evidence>
<dbReference type="Pfam" id="PF00225">
    <property type="entry name" value="Kinesin"/>
    <property type="match status" value="1"/>
</dbReference>
<accession>B4KDX5</accession>
<feature type="domain" description="Kinesin motor" evidence="8">
    <location>
        <begin position="3"/>
        <end position="361"/>
    </location>
</feature>
<dbReference type="Gene3D" id="3.30.1520.10">
    <property type="entry name" value="Phox-like domain"/>
    <property type="match status" value="1"/>
</dbReference>
<dbReference type="AlphaFoldDB" id="B4KDX5"/>
<dbReference type="PRINTS" id="PR00380">
    <property type="entry name" value="KINESINHEAVY"/>
</dbReference>
<dbReference type="GO" id="GO:0008017">
    <property type="term" value="F:microtubule binding"/>
    <property type="evidence" value="ECO:0007669"/>
    <property type="project" value="InterPro"/>
</dbReference>
<dbReference type="KEGG" id="dmo:Dmoj_GI24560"/>
<dbReference type="CDD" id="cd22708">
    <property type="entry name" value="FHA_KIF16"/>
    <property type="match status" value="1"/>
</dbReference>
<feature type="compositionally biased region" description="Polar residues" evidence="7">
    <location>
        <begin position="911"/>
        <end position="921"/>
    </location>
</feature>
<feature type="compositionally biased region" description="Polar residues" evidence="7">
    <location>
        <begin position="881"/>
        <end position="895"/>
    </location>
</feature>
<dbReference type="PANTHER" id="PTHR47117:SF6">
    <property type="entry name" value="KINESIN-LIKE PROTEIN KIF16B"/>
    <property type="match status" value="1"/>
</dbReference>
<gene>
    <name evidence="10" type="primary">Dmoj\GI24560</name>
    <name evidence="10" type="ORF">Dmoj_GI24560</name>
</gene>
<dbReference type="eggNOG" id="KOG0245">
    <property type="taxonomic scope" value="Eukaryota"/>
</dbReference>
<dbReference type="PROSITE" id="PS50067">
    <property type="entry name" value="KINESIN_MOTOR_2"/>
    <property type="match status" value="1"/>
</dbReference>
<dbReference type="InterPro" id="IPR019821">
    <property type="entry name" value="Kinesin_motor_CS"/>
</dbReference>
<dbReference type="InterPro" id="IPR027417">
    <property type="entry name" value="P-loop_NTPase"/>
</dbReference>
<dbReference type="Pfam" id="PF00498">
    <property type="entry name" value="FHA"/>
    <property type="match status" value="1"/>
</dbReference>
<dbReference type="PANTHER" id="PTHR47117">
    <property type="entry name" value="STAR-RELATED LIPID TRANSFER PROTEIN 9"/>
    <property type="match status" value="1"/>
</dbReference>
<feature type="domain" description="PX" evidence="9">
    <location>
        <begin position="1112"/>
        <end position="1242"/>
    </location>
</feature>
<feature type="region of interest" description="Disordered" evidence="7">
    <location>
        <begin position="958"/>
        <end position="980"/>
    </location>
</feature>
<proteinExistence type="inferred from homology"/>
<dbReference type="GO" id="GO:0003777">
    <property type="term" value="F:microtubule motor activity"/>
    <property type="evidence" value="ECO:0007669"/>
    <property type="project" value="InterPro"/>
</dbReference>
<dbReference type="InterPro" id="IPR036961">
    <property type="entry name" value="Kinesin_motor_dom_sf"/>
</dbReference>
<name>B4KDX5_DROMO</name>
<evidence type="ECO:0000259" key="8">
    <source>
        <dbReference type="PROSITE" id="PS50067"/>
    </source>
</evidence>
<dbReference type="Gene3D" id="2.60.200.20">
    <property type="match status" value="1"/>
</dbReference>
<dbReference type="FunFam" id="3.40.850.10:FF:000021">
    <property type="entry name" value="kinesin-like protein KIF16B isoform X1"/>
    <property type="match status" value="1"/>
</dbReference>
<dbReference type="OrthoDB" id="3176171at2759"/>
<dbReference type="SMART" id="SM00129">
    <property type="entry name" value="KISc"/>
    <property type="match status" value="1"/>
</dbReference>
<comment type="similarity">
    <text evidence="5">Belongs to the TRAFAC class myosin-kinesin ATPase superfamily. Kinesin family.</text>
</comment>
<evidence type="ECO:0000256" key="1">
    <source>
        <dbReference type="ARBA" id="ARBA00022741"/>
    </source>
</evidence>
<feature type="region of interest" description="Disordered" evidence="7">
    <location>
        <begin position="826"/>
        <end position="858"/>
    </location>
</feature>
<feature type="compositionally biased region" description="Polar residues" evidence="7">
    <location>
        <begin position="958"/>
        <end position="970"/>
    </location>
</feature>
<dbReference type="InParanoid" id="B4KDX5"/>
<dbReference type="Gene3D" id="3.40.850.10">
    <property type="entry name" value="Kinesin motor domain"/>
    <property type="match status" value="1"/>
</dbReference>
<feature type="compositionally biased region" description="Low complexity" evidence="7">
    <location>
        <begin position="922"/>
        <end position="937"/>
    </location>
</feature>
<dbReference type="PROSITE" id="PS00411">
    <property type="entry name" value="KINESIN_MOTOR_1"/>
    <property type="match status" value="1"/>
</dbReference>
<dbReference type="Proteomes" id="UP000009192">
    <property type="component" value="Unassembled WGS sequence"/>
</dbReference>
<feature type="region of interest" description="Disordered" evidence="7">
    <location>
        <begin position="881"/>
        <end position="937"/>
    </location>
</feature>
<feature type="region of interest" description="Disordered" evidence="7">
    <location>
        <begin position="1080"/>
        <end position="1102"/>
    </location>
</feature>
<organism evidence="10 11">
    <name type="scientific">Drosophila mojavensis</name>
    <name type="common">Fruit fly</name>
    <dbReference type="NCBI Taxonomy" id="7230"/>
    <lineage>
        <taxon>Eukaryota</taxon>
        <taxon>Metazoa</taxon>
        <taxon>Ecdysozoa</taxon>
        <taxon>Arthropoda</taxon>
        <taxon>Hexapoda</taxon>
        <taxon>Insecta</taxon>
        <taxon>Pterygota</taxon>
        <taxon>Neoptera</taxon>
        <taxon>Endopterygota</taxon>
        <taxon>Diptera</taxon>
        <taxon>Brachycera</taxon>
        <taxon>Muscomorpha</taxon>
        <taxon>Ephydroidea</taxon>
        <taxon>Drosophilidae</taxon>
        <taxon>Drosophila</taxon>
    </lineage>
</organism>
<evidence type="ECO:0000256" key="7">
    <source>
        <dbReference type="SAM" id="MobiDB-lite"/>
    </source>
</evidence>
<dbReference type="FunFam" id="3.30.1520.10:FF:000044">
    <property type="entry name" value="Kinesin-like protein KIF16B"/>
    <property type="match status" value="1"/>
</dbReference>
<dbReference type="SUPFAM" id="SSF49879">
    <property type="entry name" value="SMAD/FHA domain"/>
    <property type="match status" value="1"/>
</dbReference>
<dbReference type="FunCoup" id="B4KDX5">
    <property type="interactions" value="786"/>
</dbReference>
<keyword evidence="3 6" id="KW-0175">Coiled coil</keyword>
<dbReference type="OMA" id="QVLNCRE"/>
<protein>
    <submittedName>
        <fullName evidence="10">Uncharacterized protein, isoform A</fullName>
    </submittedName>
</protein>
<dbReference type="PROSITE" id="PS50195">
    <property type="entry name" value="PX"/>
    <property type="match status" value="1"/>
</dbReference>
<evidence type="ECO:0000313" key="10">
    <source>
        <dbReference type="EMBL" id="EDW14972.1"/>
    </source>
</evidence>
<feature type="coiled-coil region" evidence="6">
    <location>
        <begin position="1024"/>
        <end position="1051"/>
    </location>
</feature>